<reference evidence="1" key="1">
    <citation type="journal article" date="2014" name="Front. Microbiol.">
        <title>High frequency of phylogenetically diverse reductive dehalogenase-homologous genes in deep subseafloor sedimentary metagenomes.</title>
        <authorList>
            <person name="Kawai M."/>
            <person name="Futagami T."/>
            <person name="Toyoda A."/>
            <person name="Takaki Y."/>
            <person name="Nishi S."/>
            <person name="Hori S."/>
            <person name="Arai W."/>
            <person name="Tsubouchi T."/>
            <person name="Morono Y."/>
            <person name="Uchiyama I."/>
            <person name="Ito T."/>
            <person name="Fujiyama A."/>
            <person name="Inagaki F."/>
            <person name="Takami H."/>
        </authorList>
    </citation>
    <scope>NUCLEOTIDE SEQUENCE</scope>
    <source>
        <strain evidence="1">Expedition CK06-06</strain>
    </source>
</reference>
<proteinExistence type="predicted"/>
<dbReference type="AlphaFoldDB" id="X0XL53"/>
<organism evidence="1">
    <name type="scientific">marine sediment metagenome</name>
    <dbReference type="NCBI Taxonomy" id="412755"/>
    <lineage>
        <taxon>unclassified sequences</taxon>
        <taxon>metagenomes</taxon>
        <taxon>ecological metagenomes</taxon>
    </lineage>
</organism>
<sequence length="91" mass="10362">AQDGYQKAYSAFKSTGDNKGYFMKPVLHNDTDERSPWLQPEFWIAVDSDKINLADDDELVMPAPSTKTYQVTIKQSPDSAAYMYYAIIKTE</sequence>
<feature type="non-terminal residue" evidence="1">
    <location>
        <position position="1"/>
    </location>
</feature>
<protein>
    <submittedName>
        <fullName evidence="1">Uncharacterized protein</fullName>
    </submittedName>
</protein>
<dbReference type="EMBL" id="BARS01034749">
    <property type="protein sequence ID" value="GAG25706.1"/>
    <property type="molecule type" value="Genomic_DNA"/>
</dbReference>
<evidence type="ECO:0000313" key="1">
    <source>
        <dbReference type="EMBL" id="GAG25706.1"/>
    </source>
</evidence>
<comment type="caution">
    <text evidence="1">The sequence shown here is derived from an EMBL/GenBank/DDBJ whole genome shotgun (WGS) entry which is preliminary data.</text>
</comment>
<accession>X0XL53</accession>
<gene>
    <name evidence="1" type="ORF">S01H1_53641</name>
</gene>
<name>X0XL53_9ZZZZ</name>